<name>A0A319CWA8_9EURO</name>
<dbReference type="VEuPathDB" id="FungiDB:BO71DRAFT_117762"/>
<dbReference type="OrthoDB" id="5554151at2759"/>
<proteinExistence type="inferred from homology"/>
<protein>
    <recommendedName>
        <fullName evidence="6">SUN-domain-containing protein</fullName>
    </recommendedName>
</protein>
<keyword evidence="5" id="KW-1185">Reference proteome</keyword>
<dbReference type="STRING" id="1448320.A0A319CWA8"/>
<reference evidence="4 5" key="1">
    <citation type="submission" date="2018-02" db="EMBL/GenBank/DDBJ databases">
        <title>The genomes of Aspergillus section Nigri reveals drivers in fungal speciation.</title>
        <authorList>
            <consortium name="DOE Joint Genome Institute"/>
            <person name="Vesth T.C."/>
            <person name="Nybo J."/>
            <person name="Theobald S."/>
            <person name="Brandl J."/>
            <person name="Frisvad J.C."/>
            <person name="Nielsen K.F."/>
            <person name="Lyhne E.K."/>
            <person name="Kogle M.E."/>
            <person name="Kuo A."/>
            <person name="Riley R."/>
            <person name="Clum A."/>
            <person name="Nolan M."/>
            <person name="Lipzen A."/>
            <person name="Salamov A."/>
            <person name="Henrissat B."/>
            <person name="Wiebenga A."/>
            <person name="De vries R.P."/>
            <person name="Grigoriev I.V."/>
            <person name="Mortensen U.H."/>
            <person name="Andersen M.R."/>
            <person name="Baker S.E."/>
        </authorList>
    </citation>
    <scope>NUCLEOTIDE SEQUENCE [LARGE SCALE GENOMIC DNA]</scope>
    <source>
        <strain evidence="4 5">CBS 707.79</strain>
    </source>
</reference>
<accession>A0A319CWA8</accession>
<evidence type="ECO:0000256" key="3">
    <source>
        <dbReference type="SAM" id="SignalP"/>
    </source>
</evidence>
<dbReference type="AlphaFoldDB" id="A0A319CWA8"/>
<evidence type="ECO:0000313" key="5">
    <source>
        <dbReference type="Proteomes" id="UP000247810"/>
    </source>
</evidence>
<gene>
    <name evidence="4" type="ORF">BO71DRAFT_117762</name>
</gene>
<feature type="region of interest" description="Disordered" evidence="2">
    <location>
        <begin position="313"/>
        <end position="409"/>
    </location>
</feature>
<dbReference type="EMBL" id="KZ826047">
    <property type="protein sequence ID" value="PYH89130.1"/>
    <property type="molecule type" value="Genomic_DNA"/>
</dbReference>
<organism evidence="4 5">
    <name type="scientific">Aspergillus ellipticus CBS 707.79</name>
    <dbReference type="NCBI Taxonomy" id="1448320"/>
    <lineage>
        <taxon>Eukaryota</taxon>
        <taxon>Fungi</taxon>
        <taxon>Dikarya</taxon>
        <taxon>Ascomycota</taxon>
        <taxon>Pezizomycotina</taxon>
        <taxon>Eurotiomycetes</taxon>
        <taxon>Eurotiomycetidae</taxon>
        <taxon>Eurotiales</taxon>
        <taxon>Aspergillaceae</taxon>
        <taxon>Aspergillus</taxon>
        <taxon>Aspergillus subgen. Circumdati</taxon>
    </lineage>
</organism>
<sequence length="486" mass="49383">MKSSSTAAALLVIAAVEAAKHGHGHAHGTAHSHRSMAEDASVAKRGTSCQFPSGAGLVAVTPNELNGGWAMSPNQLCQPGGYCPYACPAGQVSMQWDPEATSYSYPLSMNGGLYCDENGEMQKPFPDRPYCEDGTGVVSAKNKCKEQVSFCQTVLPGNEAMLIPTLVEELTTLAVPGTSYWCETAAHYYINPPGYNTETACVWGTLENPFGNWSPYVAGANTDSDGNTFVKIGWNPIYLELTTPFREVVPDFGVEIECEGSGCNGLPCSIDPAVNGVNEMTGASTDGAGGAAFCVVTVPKDGKANIVVFDKGGSSGSASSGSSSSSSSSVASSTSSASASSSTSSIPTTSSVTPSSTSTSTSTTTSTPTPTPTPSSTSTTSSSSTISTSSSSITPRPTPSWTPSSSWRASSTSAVLNRTVSASYSYKPHALVETGALHVYAAAASSSASSASGSATPSVVSEGGAVSTAVSQVSLVLAMVGAMVMM</sequence>
<evidence type="ECO:0000256" key="1">
    <source>
        <dbReference type="ARBA" id="ARBA00010579"/>
    </source>
</evidence>
<dbReference type="InterPro" id="IPR005556">
    <property type="entry name" value="SUN"/>
</dbReference>
<dbReference type="Pfam" id="PF03856">
    <property type="entry name" value="SUN"/>
    <property type="match status" value="1"/>
</dbReference>
<evidence type="ECO:0000256" key="2">
    <source>
        <dbReference type="SAM" id="MobiDB-lite"/>
    </source>
</evidence>
<feature type="compositionally biased region" description="Low complexity" evidence="2">
    <location>
        <begin position="316"/>
        <end position="409"/>
    </location>
</feature>
<feature type="signal peptide" evidence="3">
    <location>
        <begin position="1"/>
        <end position="18"/>
    </location>
</feature>
<feature type="chain" id="PRO_5016338026" description="SUN-domain-containing protein" evidence="3">
    <location>
        <begin position="19"/>
        <end position="486"/>
    </location>
</feature>
<dbReference type="PANTHER" id="PTHR31654">
    <property type="entry name" value="SECRETED BETA-GLUCOSIDASE ADG3-RELATED"/>
    <property type="match status" value="1"/>
</dbReference>
<evidence type="ECO:0008006" key="6">
    <source>
        <dbReference type="Google" id="ProtNLM"/>
    </source>
</evidence>
<dbReference type="Proteomes" id="UP000247810">
    <property type="component" value="Unassembled WGS sequence"/>
</dbReference>
<evidence type="ECO:0000313" key="4">
    <source>
        <dbReference type="EMBL" id="PYH89130.1"/>
    </source>
</evidence>
<dbReference type="PANTHER" id="PTHR31654:SF0">
    <property type="entry name" value="SECRETED BETA-GLUCOSIDASE ADG3-RELATED"/>
    <property type="match status" value="1"/>
</dbReference>
<comment type="similarity">
    <text evidence="1">Belongs to the SUN family.</text>
</comment>
<dbReference type="InterPro" id="IPR053088">
    <property type="entry name" value="Beta-glucosidase/SUN-like"/>
</dbReference>
<keyword evidence="3" id="KW-0732">Signal</keyword>